<keyword evidence="3" id="KW-1185">Reference proteome</keyword>
<feature type="compositionally biased region" description="Basic and acidic residues" evidence="1">
    <location>
        <begin position="130"/>
        <end position="146"/>
    </location>
</feature>
<name>A0AAV5WA79_9BILA</name>
<proteinExistence type="predicted"/>
<evidence type="ECO:0000313" key="2">
    <source>
        <dbReference type="EMBL" id="GMT27313.1"/>
    </source>
</evidence>
<feature type="region of interest" description="Disordered" evidence="1">
    <location>
        <begin position="130"/>
        <end position="149"/>
    </location>
</feature>
<evidence type="ECO:0008006" key="4">
    <source>
        <dbReference type="Google" id="ProtNLM"/>
    </source>
</evidence>
<organism evidence="2 3">
    <name type="scientific">Pristionchus fissidentatus</name>
    <dbReference type="NCBI Taxonomy" id="1538716"/>
    <lineage>
        <taxon>Eukaryota</taxon>
        <taxon>Metazoa</taxon>
        <taxon>Ecdysozoa</taxon>
        <taxon>Nematoda</taxon>
        <taxon>Chromadorea</taxon>
        <taxon>Rhabditida</taxon>
        <taxon>Rhabditina</taxon>
        <taxon>Diplogasteromorpha</taxon>
        <taxon>Diplogasteroidea</taxon>
        <taxon>Neodiplogasteridae</taxon>
        <taxon>Pristionchus</taxon>
    </lineage>
</organism>
<feature type="non-terminal residue" evidence="2">
    <location>
        <position position="229"/>
    </location>
</feature>
<dbReference type="Pfam" id="PF14608">
    <property type="entry name" value="zf-CCCH_2"/>
    <property type="match status" value="2"/>
</dbReference>
<gene>
    <name evidence="2" type="ORF">PFISCL1PPCAC_18610</name>
</gene>
<dbReference type="AlphaFoldDB" id="A0AAV5WA79"/>
<reference evidence="2" key="1">
    <citation type="submission" date="2023-10" db="EMBL/GenBank/DDBJ databases">
        <title>Genome assembly of Pristionchus species.</title>
        <authorList>
            <person name="Yoshida K."/>
            <person name="Sommer R.J."/>
        </authorList>
    </citation>
    <scope>NUCLEOTIDE SEQUENCE</scope>
    <source>
        <strain evidence="2">RS5133</strain>
    </source>
</reference>
<dbReference type="Gene3D" id="4.10.1000.30">
    <property type="match status" value="1"/>
</dbReference>
<dbReference type="EMBL" id="BTSY01000005">
    <property type="protein sequence ID" value="GMT27313.1"/>
    <property type="molecule type" value="Genomic_DNA"/>
</dbReference>
<dbReference type="Proteomes" id="UP001432322">
    <property type="component" value="Unassembled WGS sequence"/>
</dbReference>
<accession>A0AAV5WA79</accession>
<protein>
    <recommendedName>
        <fullName evidence="4">Zinc finger CCCH domain-containing protein 14</fullName>
    </recommendedName>
</protein>
<feature type="non-terminal residue" evidence="2">
    <location>
        <position position="1"/>
    </location>
</feature>
<evidence type="ECO:0000256" key="1">
    <source>
        <dbReference type="SAM" id="MobiDB-lite"/>
    </source>
</evidence>
<evidence type="ECO:0000313" key="3">
    <source>
        <dbReference type="Proteomes" id="UP001432322"/>
    </source>
</evidence>
<comment type="caution">
    <text evidence="2">The sequence shown here is derived from an EMBL/GenBank/DDBJ whole genome shotgun (WGS) entry which is preliminary data.</text>
</comment>
<sequence length="229" mass="26701">ACAWGSLYRQLNTIHLKLLSGNKEEWDVIWQALLKHKVPNVFNALRTRVEMELAKCTNVMIQRENVRSEFNKFLISLAPKPAIRSFKENNNGSSRVNVLSSNVPLDGEAPNDLVLKPSLERSHELVKEVTKKMERKEKRDIRKESNLESEDEVAKKGRKRCRRYPQCTVPKCLYMHPRALCRSFPNHPCRGIWCSFRHPICVNDGKCEDDKCSFEHEKSQPTLCRQRRN</sequence>